<evidence type="ECO:0000313" key="1">
    <source>
        <dbReference type="EMBL" id="GMS78030.1"/>
    </source>
</evidence>
<protein>
    <submittedName>
        <fullName evidence="1">Uncharacterized protein</fullName>
    </submittedName>
</protein>
<comment type="caution">
    <text evidence="1">The sequence shown here is derived from an EMBL/GenBank/DDBJ whole genome shotgun (WGS) entry which is preliminary data.</text>
</comment>
<organism evidence="1 2">
    <name type="scientific">Pristionchus entomophagus</name>
    <dbReference type="NCBI Taxonomy" id="358040"/>
    <lineage>
        <taxon>Eukaryota</taxon>
        <taxon>Metazoa</taxon>
        <taxon>Ecdysozoa</taxon>
        <taxon>Nematoda</taxon>
        <taxon>Chromadorea</taxon>
        <taxon>Rhabditida</taxon>
        <taxon>Rhabditina</taxon>
        <taxon>Diplogasteromorpha</taxon>
        <taxon>Diplogasteroidea</taxon>
        <taxon>Neodiplogasteridae</taxon>
        <taxon>Pristionchus</taxon>
    </lineage>
</organism>
<gene>
    <name evidence="1" type="ORF">PENTCL1PPCAC_205</name>
</gene>
<sequence length="110" mass="11732">SLREVSSTALSWIINVMPPGATLIKIALRLLRKLHGVLAHLCAESSGDDEIDSCFLLIAEVLATHGFSLSILHSETERVLVTHVVAGREAAIGALVHLAVSASTDLFNHI</sequence>
<accession>A0AAV5SD05</accession>
<feature type="non-terminal residue" evidence="1">
    <location>
        <position position="110"/>
    </location>
</feature>
<dbReference type="EMBL" id="BTSX01000001">
    <property type="protein sequence ID" value="GMS78030.1"/>
    <property type="molecule type" value="Genomic_DNA"/>
</dbReference>
<dbReference type="AlphaFoldDB" id="A0AAV5SD05"/>
<proteinExistence type="predicted"/>
<name>A0AAV5SD05_9BILA</name>
<feature type="non-terminal residue" evidence="1">
    <location>
        <position position="1"/>
    </location>
</feature>
<reference evidence="1" key="1">
    <citation type="submission" date="2023-10" db="EMBL/GenBank/DDBJ databases">
        <title>Genome assembly of Pristionchus species.</title>
        <authorList>
            <person name="Yoshida K."/>
            <person name="Sommer R.J."/>
        </authorList>
    </citation>
    <scope>NUCLEOTIDE SEQUENCE</scope>
    <source>
        <strain evidence="1">RS0144</strain>
    </source>
</reference>
<keyword evidence="2" id="KW-1185">Reference proteome</keyword>
<dbReference type="Proteomes" id="UP001432027">
    <property type="component" value="Unassembled WGS sequence"/>
</dbReference>
<evidence type="ECO:0000313" key="2">
    <source>
        <dbReference type="Proteomes" id="UP001432027"/>
    </source>
</evidence>